<dbReference type="EMBL" id="BDIP01000085">
    <property type="protein sequence ID" value="GIQ79971.1"/>
    <property type="molecule type" value="Genomic_DNA"/>
</dbReference>
<organism evidence="1 2">
    <name type="scientific">Kipferlia bialata</name>
    <dbReference type="NCBI Taxonomy" id="797122"/>
    <lineage>
        <taxon>Eukaryota</taxon>
        <taxon>Metamonada</taxon>
        <taxon>Carpediemonas-like organisms</taxon>
        <taxon>Kipferlia</taxon>
    </lineage>
</organism>
<name>A0A9K3CP14_9EUKA</name>
<evidence type="ECO:0000313" key="2">
    <source>
        <dbReference type="Proteomes" id="UP000265618"/>
    </source>
</evidence>
<dbReference type="AlphaFoldDB" id="A0A9K3CP14"/>
<keyword evidence="2" id="KW-1185">Reference proteome</keyword>
<gene>
    <name evidence="1" type="ORF">KIPB_000687</name>
</gene>
<evidence type="ECO:0000313" key="1">
    <source>
        <dbReference type="EMBL" id="GIQ79971.1"/>
    </source>
</evidence>
<accession>A0A9K3CP14</accession>
<reference evidence="1 2" key="1">
    <citation type="journal article" date="2018" name="PLoS ONE">
        <title>The draft genome of Kipferlia bialata reveals reductive genome evolution in fornicate parasites.</title>
        <authorList>
            <person name="Tanifuji G."/>
            <person name="Takabayashi S."/>
            <person name="Kume K."/>
            <person name="Takagi M."/>
            <person name="Nakayama T."/>
            <person name="Kamikawa R."/>
            <person name="Inagaki Y."/>
            <person name="Hashimoto T."/>
        </authorList>
    </citation>
    <scope>NUCLEOTIDE SEQUENCE [LARGE SCALE GENOMIC DNA]</scope>
    <source>
        <strain evidence="1">NY0173</strain>
    </source>
</reference>
<comment type="caution">
    <text evidence="1">The sequence shown here is derived from an EMBL/GenBank/DDBJ whole genome shotgun (WGS) entry which is preliminary data.</text>
</comment>
<proteinExistence type="predicted"/>
<protein>
    <submittedName>
        <fullName evidence="1">Uncharacterized protein</fullName>
    </submittedName>
</protein>
<dbReference type="Proteomes" id="UP000265618">
    <property type="component" value="Unassembled WGS sequence"/>
</dbReference>
<sequence>MTDSIVPLNFIVLADEPLMLSVPPGASVHMSRAVLVGNENPTAVVKEMGEAMLLLAG</sequence>
<feature type="non-terminal residue" evidence="1">
    <location>
        <position position="1"/>
    </location>
</feature>